<organism evidence="2 3">
    <name type="scientific">Exidia glandulosa HHB12029</name>
    <dbReference type="NCBI Taxonomy" id="1314781"/>
    <lineage>
        <taxon>Eukaryota</taxon>
        <taxon>Fungi</taxon>
        <taxon>Dikarya</taxon>
        <taxon>Basidiomycota</taxon>
        <taxon>Agaricomycotina</taxon>
        <taxon>Agaricomycetes</taxon>
        <taxon>Auriculariales</taxon>
        <taxon>Exidiaceae</taxon>
        <taxon>Exidia</taxon>
    </lineage>
</organism>
<keyword evidence="3" id="KW-1185">Reference proteome</keyword>
<keyword evidence="1" id="KW-1133">Transmembrane helix</keyword>
<feature type="transmembrane region" description="Helical" evidence="1">
    <location>
        <begin position="6"/>
        <end position="37"/>
    </location>
</feature>
<protein>
    <submittedName>
        <fullName evidence="2">Uncharacterized protein</fullName>
    </submittedName>
</protein>
<proteinExistence type="predicted"/>
<gene>
    <name evidence="2" type="ORF">EXIGLDRAFT_777839</name>
</gene>
<evidence type="ECO:0000313" key="2">
    <source>
        <dbReference type="EMBL" id="KZV83180.1"/>
    </source>
</evidence>
<evidence type="ECO:0000313" key="3">
    <source>
        <dbReference type="Proteomes" id="UP000077266"/>
    </source>
</evidence>
<name>A0A165CV11_EXIGL</name>
<keyword evidence="1" id="KW-0472">Membrane</keyword>
<sequence>MVKTLSWSSAIFVQCVVVSVLYGIAVVVFVQSILVLLEKRRRGENLNKPLLITAPRLFLFATLVCYPCVAQFYCKAHDNSSMSSATGIRGYRAFIVYPAGPEAYLTLITTSDKTLGQARQISGVALAGQEFLQHF</sequence>
<dbReference type="EMBL" id="KV426285">
    <property type="protein sequence ID" value="KZV83180.1"/>
    <property type="molecule type" value="Genomic_DNA"/>
</dbReference>
<dbReference type="OrthoDB" id="10635851at2759"/>
<keyword evidence="1" id="KW-0812">Transmembrane</keyword>
<reference evidence="2 3" key="1">
    <citation type="journal article" date="2016" name="Mol. Biol. Evol.">
        <title>Comparative Genomics of Early-Diverging Mushroom-Forming Fungi Provides Insights into the Origins of Lignocellulose Decay Capabilities.</title>
        <authorList>
            <person name="Nagy L.G."/>
            <person name="Riley R."/>
            <person name="Tritt A."/>
            <person name="Adam C."/>
            <person name="Daum C."/>
            <person name="Floudas D."/>
            <person name="Sun H."/>
            <person name="Yadav J.S."/>
            <person name="Pangilinan J."/>
            <person name="Larsson K.H."/>
            <person name="Matsuura K."/>
            <person name="Barry K."/>
            <person name="Labutti K."/>
            <person name="Kuo R."/>
            <person name="Ohm R.A."/>
            <person name="Bhattacharya S.S."/>
            <person name="Shirouzu T."/>
            <person name="Yoshinaga Y."/>
            <person name="Martin F.M."/>
            <person name="Grigoriev I.V."/>
            <person name="Hibbett D.S."/>
        </authorList>
    </citation>
    <scope>NUCLEOTIDE SEQUENCE [LARGE SCALE GENOMIC DNA]</scope>
    <source>
        <strain evidence="2 3">HHB12029</strain>
    </source>
</reference>
<feature type="transmembrane region" description="Helical" evidence="1">
    <location>
        <begin position="49"/>
        <end position="73"/>
    </location>
</feature>
<evidence type="ECO:0000256" key="1">
    <source>
        <dbReference type="SAM" id="Phobius"/>
    </source>
</evidence>
<dbReference type="Proteomes" id="UP000077266">
    <property type="component" value="Unassembled WGS sequence"/>
</dbReference>
<accession>A0A165CV11</accession>
<dbReference type="AlphaFoldDB" id="A0A165CV11"/>
<dbReference type="InParanoid" id="A0A165CV11"/>